<organism evidence="2 3">
    <name type="scientific">Sulfurimicrobium lacus</name>
    <dbReference type="NCBI Taxonomy" id="2715678"/>
    <lineage>
        <taxon>Bacteria</taxon>
        <taxon>Pseudomonadati</taxon>
        <taxon>Pseudomonadota</taxon>
        <taxon>Betaproteobacteria</taxon>
        <taxon>Nitrosomonadales</taxon>
        <taxon>Sulfuricellaceae</taxon>
        <taxon>Sulfurimicrobium</taxon>
    </lineage>
</organism>
<name>A0A6F8VFI6_9PROT</name>
<accession>A0A6F8VFI6</accession>
<dbReference type="EMBL" id="AP022853">
    <property type="protein sequence ID" value="BCB27525.1"/>
    <property type="molecule type" value="Genomic_DNA"/>
</dbReference>
<sequence length="296" mass="33060">MNARHRLTRAVALSLLLAVFPLSACHSIPTQQQRDGRELAFARAKAGEALFEEKCRTVVGEKIYRTVPDVDGVLLMKLRPQASENEWADPMWPGAAFALESTGDEYINTFLGYEHSSSAVGKHVTKEYRGYIGTGFQPDNPDNLPGYRYVDVIDPKDGLRYRYTGSQKAVRKKDTGAPDVQREMRNNPNYDLNVYSWVLDETLTQSPAPRYAVTFEDHVIPEEREVGVASSTVKVIDTRTGEVLGEMLRYAWTHRGAGPKGRAAWLSAYKCPGHAVGADAATRKFVDQILIPKKEK</sequence>
<evidence type="ECO:0000313" key="2">
    <source>
        <dbReference type="EMBL" id="BCB27525.1"/>
    </source>
</evidence>
<dbReference type="AlphaFoldDB" id="A0A6F8VFI6"/>
<gene>
    <name evidence="2" type="ORF">SKTS_24110</name>
</gene>
<feature type="chain" id="PRO_5026232136" description="Lipoprotein" evidence="1">
    <location>
        <begin position="25"/>
        <end position="296"/>
    </location>
</feature>
<evidence type="ECO:0000256" key="1">
    <source>
        <dbReference type="SAM" id="SignalP"/>
    </source>
</evidence>
<keyword evidence="3" id="KW-1185">Reference proteome</keyword>
<dbReference type="KEGG" id="slac:SKTS_24110"/>
<protein>
    <recommendedName>
        <fullName evidence="4">Lipoprotein</fullName>
    </recommendedName>
</protein>
<evidence type="ECO:0000313" key="3">
    <source>
        <dbReference type="Proteomes" id="UP000502260"/>
    </source>
</evidence>
<proteinExistence type="predicted"/>
<dbReference type="Proteomes" id="UP000502260">
    <property type="component" value="Chromosome"/>
</dbReference>
<reference evidence="3" key="1">
    <citation type="submission" date="2020-03" db="EMBL/GenBank/DDBJ databases">
        <title>Complete genome sequence of sulfur-oxidizing bacterium skT11.</title>
        <authorList>
            <person name="Kanda M."/>
            <person name="Kojima H."/>
            <person name="Fukui M."/>
        </authorList>
    </citation>
    <scope>NUCLEOTIDE SEQUENCE [LARGE SCALE GENOMIC DNA]</scope>
    <source>
        <strain evidence="3">skT11</strain>
    </source>
</reference>
<feature type="signal peptide" evidence="1">
    <location>
        <begin position="1"/>
        <end position="24"/>
    </location>
</feature>
<keyword evidence="1" id="KW-0732">Signal</keyword>
<dbReference type="RefSeq" id="WP_173065302.1">
    <property type="nucleotide sequence ID" value="NZ_AP022853.1"/>
</dbReference>
<evidence type="ECO:0008006" key="4">
    <source>
        <dbReference type="Google" id="ProtNLM"/>
    </source>
</evidence>